<dbReference type="PANTHER" id="PTHR22993">
    <property type="entry name" value="FORMAMIDOPYRIMIDINE-DNA GLYCOSYLASE"/>
    <property type="match status" value="1"/>
</dbReference>
<keyword evidence="11 15" id="KW-0456">Lyase</keyword>
<keyword evidence="19" id="KW-1185">Reference proteome</keyword>
<comment type="cofactor">
    <cofactor evidence="15">
        <name>Zn(2+)</name>
        <dbReference type="ChEBI" id="CHEBI:29105"/>
    </cofactor>
    <text evidence="15">Binds 1 zinc ion per subunit.</text>
</comment>
<evidence type="ECO:0000256" key="5">
    <source>
        <dbReference type="ARBA" id="ARBA00022763"/>
    </source>
</evidence>
<comment type="caution">
    <text evidence="18">The sequence shown here is derived from an EMBL/GenBank/DDBJ whole genome shotgun (WGS) entry which is preliminary data.</text>
</comment>
<feature type="domain" description="Formamidopyrimidine-DNA glycosylase catalytic" evidence="17">
    <location>
        <begin position="2"/>
        <end position="135"/>
    </location>
</feature>
<dbReference type="SUPFAM" id="SSF46946">
    <property type="entry name" value="S13-like H2TH domain"/>
    <property type="match status" value="1"/>
</dbReference>
<dbReference type="Pfam" id="PF01149">
    <property type="entry name" value="Fapy_DNA_glyco"/>
    <property type="match status" value="1"/>
</dbReference>
<evidence type="ECO:0000256" key="6">
    <source>
        <dbReference type="ARBA" id="ARBA00022771"/>
    </source>
</evidence>
<dbReference type="NCBIfam" id="TIGR00577">
    <property type="entry name" value="fpg"/>
    <property type="match status" value="1"/>
</dbReference>
<dbReference type="GO" id="GO:0008270">
    <property type="term" value="F:zinc ion binding"/>
    <property type="evidence" value="ECO:0007669"/>
    <property type="project" value="UniProtKB-UniRule"/>
</dbReference>
<organism evidence="18 19">
    <name type="scientific">Cupriavidus lacunae</name>
    <dbReference type="NCBI Taxonomy" id="2666307"/>
    <lineage>
        <taxon>Bacteria</taxon>
        <taxon>Pseudomonadati</taxon>
        <taxon>Pseudomonadota</taxon>
        <taxon>Betaproteobacteria</taxon>
        <taxon>Burkholderiales</taxon>
        <taxon>Burkholderiaceae</taxon>
        <taxon>Cupriavidus</taxon>
    </lineage>
</organism>
<evidence type="ECO:0000256" key="3">
    <source>
        <dbReference type="ARBA" id="ARBA00011245"/>
    </source>
</evidence>
<dbReference type="PROSITE" id="PS01242">
    <property type="entry name" value="ZF_FPG_1"/>
    <property type="match status" value="1"/>
</dbReference>
<dbReference type="EC" id="3.2.2.23" evidence="15"/>
<dbReference type="PROSITE" id="PS51068">
    <property type="entry name" value="FPG_CAT"/>
    <property type="match status" value="1"/>
</dbReference>
<dbReference type="HAMAP" id="MF_00103">
    <property type="entry name" value="Fapy_DNA_glycosyl"/>
    <property type="match status" value="1"/>
</dbReference>
<evidence type="ECO:0000259" key="16">
    <source>
        <dbReference type="PROSITE" id="PS51066"/>
    </source>
</evidence>
<evidence type="ECO:0000256" key="2">
    <source>
        <dbReference type="ARBA" id="ARBA00009409"/>
    </source>
</evidence>
<dbReference type="EC" id="4.2.99.18" evidence="15"/>
<dbReference type="NCBIfam" id="NF002211">
    <property type="entry name" value="PRK01103.1"/>
    <property type="match status" value="1"/>
</dbReference>
<dbReference type="InterPro" id="IPR015886">
    <property type="entry name" value="H2TH_FPG"/>
</dbReference>
<evidence type="ECO:0000256" key="12">
    <source>
        <dbReference type="ARBA" id="ARBA00023268"/>
    </source>
</evidence>
<dbReference type="Pfam" id="PF06827">
    <property type="entry name" value="zf-FPG_IleRS"/>
    <property type="match status" value="1"/>
</dbReference>
<reference evidence="18 19" key="1">
    <citation type="submission" date="2018-06" db="EMBL/GenBank/DDBJ databases">
        <authorList>
            <person name="Feng T."/>
            <person name="Jeon C.O."/>
        </authorList>
    </citation>
    <scope>NUCLEOTIDE SEQUENCE [LARGE SCALE GENOMIC DNA]</scope>
    <source>
        <strain evidence="18 19">S23</strain>
    </source>
</reference>
<evidence type="ECO:0000256" key="7">
    <source>
        <dbReference type="ARBA" id="ARBA00022801"/>
    </source>
</evidence>
<dbReference type="SUPFAM" id="SSF81624">
    <property type="entry name" value="N-terminal domain of MutM-like DNA repair proteins"/>
    <property type="match status" value="1"/>
</dbReference>
<evidence type="ECO:0000256" key="13">
    <source>
        <dbReference type="ARBA" id="ARBA00023295"/>
    </source>
</evidence>
<dbReference type="InterPro" id="IPR035937">
    <property type="entry name" value="FPG_N"/>
</dbReference>
<dbReference type="InterPro" id="IPR020629">
    <property type="entry name" value="FPG_Glyclase"/>
</dbReference>
<feature type="binding site" evidence="15">
    <location>
        <position position="177"/>
    </location>
    <ligand>
        <name>DNA</name>
        <dbReference type="ChEBI" id="CHEBI:16991"/>
    </ligand>
</feature>
<dbReference type="EMBL" id="QKWJ01000003">
    <property type="protein sequence ID" value="RDK11613.1"/>
    <property type="molecule type" value="Genomic_DNA"/>
</dbReference>
<evidence type="ECO:0000313" key="19">
    <source>
        <dbReference type="Proteomes" id="UP000255165"/>
    </source>
</evidence>
<accession>A0A370P1A2</accession>
<evidence type="ECO:0000256" key="11">
    <source>
        <dbReference type="ARBA" id="ARBA00023239"/>
    </source>
</evidence>
<dbReference type="InterPro" id="IPR015887">
    <property type="entry name" value="DNA_glyclase_Znf_dom_DNA_BS"/>
</dbReference>
<dbReference type="GO" id="GO:0006284">
    <property type="term" value="P:base-excision repair"/>
    <property type="evidence" value="ECO:0007669"/>
    <property type="project" value="InterPro"/>
</dbReference>
<sequence length="296" mass="32470">MPELPEVEVTRRGLLPHVVGRRIAAVTVRHRGLRWPVDPELEERLARRLVRRIERRGKYLLLECVSADAGEPAGWLLVHLGMTGTLRVLPDAPPPGAHDHLDLVLAAEPGATPDATQQPGQGTIVLRFRDPRRFGAILWTTLPEAELASHPLLRTLGIEPFDPAFDGAWLHRHTRGRSAAIKTVLLAGGIVVGVGNIYASESLFRAGIRPTTPAGRLSRARCDRLAQAVRETLAQAIERGGSTLRDFVGSDGASGYFQLDCFVYDRAGQPCRVCATPVRQIVQGQRSTFYCPNCQH</sequence>
<dbReference type="RefSeq" id="WP_115013397.1">
    <property type="nucleotide sequence ID" value="NZ_QKWJ01000003.1"/>
</dbReference>
<feature type="active site" description="Proton donor" evidence="15">
    <location>
        <position position="3"/>
    </location>
</feature>
<name>A0A370P1A2_9BURK</name>
<comment type="subunit">
    <text evidence="3 15">Monomer.</text>
</comment>
<evidence type="ECO:0000256" key="15">
    <source>
        <dbReference type="HAMAP-Rule" id="MF_00103"/>
    </source>
</evidence>
<dbReference type="CDD" id="cd08966">
    <property type="entry name" value="EcFpg-like_N"/>
    <property type="match status" value="1"/>
</dbReference>
<feature type="domain" description="FPG-type" evidence="16">
    <location>
        <begin position="262"/>
        <end position="296"/>
    </location>
</feature>
<keyword evidence="7 15" id="KW-0378">Hydrolase</keyword>
<evidence type="ECO:0000256" key="1">
    <source>
        <dbReference type="ARBA" id="ARBA00001668"/>
    </source>
</evidence>
<dbReference type="SMART" id="SM00898">
    <property type="entry name" value="Fapy_DNA_glyco"/>
    <property type="match status" value="1"/>
</dbReference>
<comment type="catalytic activity">
    <reaction evidence="14 15">
        <text>2'-deoxyribonucleotide-(2'-deoxyribose 5'-phosphate)-2'-deoxyribonucleotide-DNA = a 3'-end 2'-deoxyribonucleotide-(2,3-dehydro-2,3-deoxyribose 5'-phosphate)-DNA + a 5'-end 5'-phospho-2'-deoxyribonucleoside-DNA + H(+)</text>
        <dbReference type="Rhea" id="RHEA:66592"/>
        <dbReference type="Rhea" id="RHEA-COMP:13180"/>
        <dbReference type="Rhea" id="RHEA-COMP:16897"/>
        <dbReference type="Rhea" id="RHEA-COMP:17067"/>
        <dbReference type="ChEBI" id="CHEBI:15378"/>
        <dbReference type="ChEBI" id="CHEBI:136412"/>
        <dbReference type="ChEBI" id="CHEBI:157695"/>
        <dbReference type="ChEBI" id="CHEBI:167181"/>
        <dbReference type="EC" id="4.2.99.18"/>
    </reaction>
</comment>
<keyword evidence="13 15" id="KW-0326">Glycosidase</keyword>
<keyword evidence="5 15" id="KW-0227">DNA damage</keyword>
<evidence type="ECO:0000256" key="9">
    <source>
        <dbReference type="ARBA" id="ARBA00023125"/>
    </source>
</evidence>
<evidence type="ECO:0000256" key="10">
    <source>
        <dbReference type="ARBA" id="ARBA00023204"/>
    </source>
</evidence>
<dbReference type="GO" id="GO:0034039">
    <property type="term" value="F:8-oxo-7,8-dihydroguanine DNA N-glycosylase activity"/>
    <property type="evidence" value="ECO:0007669"/>
    <property type="project" value="TreeGrafter"/>
</dbReference>
<feature type="active site" description="Proton donor; for beta-elimination activity" evidence="15">
    <location>
        <position position="58"/>
    </location>
</feature>
<gene>
    <name evidence="15" type="primary">mutM</name>
    <name evidence="15" type="synonym">fpg</name>
    <name evidence="18" type="ORF">DN412_04465</name>
</gene>
<dbReference type="GO" id="GO:0003684">
    <property type="term" value="F:damaged DNA binding"/>
    <property type="evidence" value="ECO:0007669"/>
    <property type="project" value="InterPro"/>
</dbReference>
<evidence type="ECO:0000256" key="4">
    <source>
        <dbReference type="ARBA" id="ARBA00022723"/>
    </source>
</evidence>
<dbReference type="GO" id="GO:0140078">
    <property type="term" value="F:class I DNA-(apurinic or apyrimidinic site) endonuclease activity"/>
    <property type="evidence" value="ECO:0007669"/>
    <property type="project" value="UniProtKB-EC"/>
</dbReference>
<dbReference type="SUPFAM" id="SSF57716">
    <property type="entry name" value="Glucocorticoid receptor-like (DNA-binding domain)"/>
    <property type="match status" value="1"/>
</dbReference>
<protein>
    <recommendedName>
        <fullName evidence="15">Formamidopyrimidine-DNA glycosylase</fullName>
        <shortName evidence="15">Fapy-DNA glycosylase</shortName>
        <ecNumber evidence="15">3.2.2.23</ecNumber>
    </recommendedName>
    <alternativeName>
        <fullName evidence="15">DNA-(apurinic or apyrimidinic site) lyase MutM</fullName>
        <shortName evidence="15">AP lyase MutM</shortName>
        <ecNumber evidence="15">4.2.99.18</ecNumber>
    </alternativeName>
</protein>
<comment type="catalytic activity">
    <reaction evidence="1 15">
        <text>Hydrolysis of DNA containing ring-opened 7-methylguanine residues, releasing 2,6-diamino-4-hydroxy-5-(N-methyl)formamidopyrimidine.</text>
        <dbReference type="EC" id="3.2.2.23"/>
    </reaction>
</comment>
<keyword evidence="10 15" id="KW-0234">DNA repair</keyword>
<keyword evidence="8 15" id="KW-0862">Zinc</keyword>
<keyword evidence="6 15" id="KW-0863">Zinc-finger</keyword>
<keyword evidence="12 15" id="KW-0511">Multifunctional enzyme</keyword>
<dbReference type="Proteomes" id="UP000255165">
    <property type="component" value="Unassembled WGS sequence"/>
</dbReference>
<evidence type="ECO:0000256" key="14">
    <source>
        <dbReference type="ARBA" id="ARBA00044632"/>
    </source>
</evidence>
<feature type="active site" description="Proton donor; for delta-elimination activity" evidence="15">
    <location>
        <position position="286"/>
    </location>
</feature>
<evidence type="ECO:0000256" key="8">
    <source>
        <dbReference type="ARBA" id="ARBA00022833"/>
    </source>
</evidence>
<feature type="binding site" evidence="15">
    <location>
        <position position="98"/>
    </location>
    <ligand>
        <name>DNA</name>
        <dbReference type="ChEBI" id="CHEBI:16991"/>
    </ligand>
</feature>
<evidence type="ECO:0000313" key="18">
    <source>
        <dbReference type="EMBL" id="RDK11613.1"/>
    </source>
</evidence>
<keyword evidence="4 15" id="KW-0479">Metal-binding</keyword>
<dbReference type="SMART" id="SM01232">
    <property type="entry name" value="H2TH"/>
    <property type="match status" value="1"/>
</dbReference>
<feature type="binding site" evidence="15">
    <location>
        <position position="132"/>
    </location>
    <ligand>
        <name>DNA</name>
        <dbReference type="ChEBI" id="CHEBI:16991"/>
    </ligand>
</feature>
<dbReference type="Pfam" id="PF06831">
    <property type="entry name" value="H2TH"/>
    <property type="match status" value="1"/>
</dbReference>
<dbReference type="InterPro" id="IPR010979">
    <property type="entry name" value="Ribosomal_uS13-like_H2TH"/>
</dbReference>
<feature type="active site" description="Schiff-base intermediate with DNA" evidence="15">
    <location>
        <position position="2"/>
    </location>
</feature>
<evidence type="ECO:0000259" key="17">
    <source>
        <dbReference type="PROSITE" id="PS51068"/>
    </source>
</evidence>
<dbReference type="PANTHER" id="PTHR22993:SF9">
    <property type="entry name" value="FORMAMIDOPYRIMIDINE-DNA GLYCOSYLASE"/>
    <property type="match status" value="1"/>
</dbReference>
<dbReference type="InterPro" id="IPR000214">
    <property type="entry name" value="Znf_DNA_glyclase/AP_lyase"/>
</dbReference>
<keyword evidence="9 15" id="KW-0238">DNA-binding</keyword>
<dbReference type="InterPro" id="IPR010663">
    <property type="entry name" value="Znf_FPG/IleRS"/>
</dbReference>
<dbReference type="Gene3D" id="3.20.190.10">
    <property type="entry name" value="MutM-like, N-terminal"/>
    <property type="match status" value="1"/>
</dbReference>
<dbReference type="AlphaFoldDB" id="A0A370P1A2"/>
<dbReference type="InterPro" id="IPR012319">
    <property type="entry name" value="FPG_cat"/>
</dbReference>
<dbReference type="Gene3D" id="1.10.8.50">
    <property type="match status" value="1"/>
</dbReference>
<dbReference type="FunFam" id="1.10.8.50:FF:000003">
    <property type="entry name" value="Formamidopyrimidine-DNA glycosylase"/>
    <property type="match status" value="1"/>
</dbReference>
<proteinExistence type="inferred from homology"/>
<comment type="function">
    <text evidence="15">Involved in base excision repair of DNA damaged by oxidation or by mutagenic agents. Acts as DNA glycosylase that recognizes and removes damaged bases. Has a preference for oxidized purines, such as 7,8-dihydro-8-oxoguanine (8-oxoG). Has AP (apurinic/apyrimidinic) lyase activity and introduces nicks in the DNA strand. Cleaves the DNA backbone by beta-delta elimination to generate a single-strand break at the site of the removed base with both 3'- and 5'-phosphates.</text>
</comment>
<comment type="similarity">
    <text evidence="2 15">Belongs to the FPG family.</text>
</comment>
<dbReference type="PROSITE" id="PS51066">
    <property type="entry name" value="ZF_FPG_2"/>
    <property type="match status" value="1"/>
</dbReference>